<keyword evidence="8" id="KW-1185">Reference proteome</keyword>
<dbReference type="Proteomes" id="UP001165667">
    <property type="component" value="Unassembled WGS sequence"/>
</dbReference>
<dbReference type="PANTHER" id="PTHR36837:SF5">
    <property type="entry name" value="POLY-3-HYDROXYBUTYRATE SYNTHASE"/>
    <property type="match status" value="1"/>
</dbReference>
<dbReference type="NCBIfam" id="TIGR01838">
    <property type="entry name" value="PHA_synth_I"/>
    <property type="match status" value="1"/>
</dbReference>
<evidence type="ECO:0000256" key="4">
    <source>
        <dbReference type="ARBA" id="ARBA00023315"/>
    </source>
</evidence>
<dbReference type="Pfam" id="PF07167">
    <property type="entry name" value="PhaC_N"/>
    <property type="match status" value="1"/>
</dbReference>
<protein>
    <submittedName>
        <fullName evidence="7">Class I poly(R)-hydroxyalkanoic acid synthase</fullName>
    </submittedName>
</protein>
<name>A0AA41YS56_9HYPH</name>
<keyword evidence="3" id="KW-0808">Transferase</keyword>
<dbReference type="SUPFAM" id="SSF53474">
    <property type="entry name" value="alpha/beta-Hydrolases"/>
    <property type="match status" value="1"/>
</dbReference>
<gene>
    <name evidence="7" type="primary">phaC</name>
    <name evidence="7" type="ORF">M8523_06015</name>
</gene>
<evidence type="ECO:0000313" key="8">
    <source>
        <dbReference type="Proteomes" id="UP001165667"/>
    </source>
</evidence>
<evidence type="ECO:0000256" key="2">
    <source>
        <dbReference type="ARBA" id="ARBA00022490"/>
    </source>
</evidence>
<feature type="domain" description="Poly-beta-hydroxybutyrate polymerase N-terminal" evidence="6">
    <location>
        <begin position="104"/>
        <end position="275"/>
    </location>
</feature>
<comment type="subcellular location">
    <subcellularLocation>
        <location evidence="1">Cytoplasm</location>
    </subcellularLocation>
</comment>
<reference evidence="7" key="1">
    <citation type="submission" date="2022-05" db="EMBL/GenBank/DDBJ databases">
        <authorList>
            <person name="Pankratov T."/>
        </authorList>
    </citation>
    <scope>NUCLEOTIDE SEQUENCE</scope>
    <source>
        <strain evidence="7">BP6-180914</strain>
    </source>
</reference>
<dbReference type="PANTHER" id="PTHR36837">
    <property type="entry name" value="POLY(3-HYDROXYALKANOATE) POLYMERASE SUBUNIT PHAC"/>
    <property type="match status" value="1"/>
</dbReference>
<comment type="caution">
    <text evidence="7">The sequence shown here is derived from an EMBL/GenBank/DDBJ whole genome shotgun (WGS) entry which is preliminary data.</text>
</comment>
<dbReference type="RefSeq" id="WP_282584205.1">
    <property type="nucleotide sequence ID" value="NZ_JAMOIM010000003.1"/>
</dbReference>
<proteinExistence type="predicted"/>
<dbReference type="AlphaFoldDB" id="A0AA41YS56"/>
<evidence type="ECO:0000256" key="3">
    <source>
        <dbReference type="ARBA" id="ARBA00022679"/>
    </source>
</evidence>
<feature type="domain" description="AB hydrolase-1" evidence="5">
    <location>
        <begin position="278"/>
        <end position="518"/>
    </location>
</feature>
<dbReference type="InterPro" id="IPR010963">
    <property type="entry name" value="PHA_synth_I"/>
</dbReference>
<organism evidence="7 8">
    <name type="scientific">Lichenifustis flavocetrariae</name>
    <dbReference type="NCBI Taxonomy" id="2949735"/>
    <lineage>
        <taxon>Bacteria</taxon>
        <taxon>Pseudomonadati</taxon>
        <taxon>Pseudomonadota</taxon>
        <taxon>Alphaproteobacteria</taxon>
        <taxon>Hyphomicrobiales</taxon>
        <taxon>Lichenihabitantaceae</taxon>
        <taxon>Lichenifustis</taxon>
    </lineage>
</organism>
<sequence length="592" mass="65263">MPDFDAMARNMGKLVDFSGKVAAAYLKPRESGEIKPTFGEEAFDGFQMMGKVAESWIANPARMFHAQATLASQLFGLWGDSLARLGGVGRDGTPTTAAPERKTDKRFAAPEWRGTPMFDFLHQAYLATTDWAKTMIEDAEGVDEPTREKAAFYLRQISSALSPANFLATNPELIRETFRENGENLVRGMRMLAEDITAGRGELKIRQSDASQFKLGTDMAATPGKVVFRNDLMELIQYAPTTETVIRRPLLIVPPWINKFYVLDLNKEKSFIGWMVSQGLTVFVISWVNPDERHATKDWDAYMREGIFAALDAIEAAVGEREVTAVGYCVGGTLLAATLAFMAAKGDRRIGSTTLLTTQVDFEHAGDLKVFADEAQIRVIENEMRASGYLPGSKMANAFNMLRPDELIWSYAVNTYLKGKPPAAFDLLAWNADSTRMTAANHAFYLRNCYLENKLTAGEMVLGGERLNLGLVTIPIYDLATKEDHIAPARSVFQGARFFGGPVRYVLAGSGHIAGVVNPPAKAKYGYWTGGEPKGVFDEWLASAKESKGTWWLDWIEWIKAQAPETVPPREPGSGGLEAICDAPGEYVRVAS</sequence>
<keyword evidence="2" id="KW-0963">Cytoplasm</keyword>
<dbReference type="InterPro" id="IPR000073">
    <property type="entry name" value="AB_hydrolase_1"/>
</dbReference>
<dbReference type="EMBL" id="JAMOIM010000003">
    <property type="protein sequence ID" value="MCW6507574.1"/>
    <property type="molecule type" value="Genomic_DNA"/>
</dbReference>
<evidence type="ECO:0000313" key="7">
    <source>
        <dbReference type="EMBL" id="MCW6507574.1"/>
    </source>
</evidence>
<dbReference type="InterPro" id="IPR051321">
    <property type="entry name" value="PHA/PHB_synthase"/>
</dbReference>
<keyword evidence="4" id="KW-0012">Acyltransferase</keyword>
<evidence type="ECO:0000256" key="1">
    <source>
        <dbReference type="ARBA" id="ARBA00004496"/>
    </source>
</evidence>
<dbReference type="GO" id="GO:0042619">
    <property type="term" value="P:poly-hydroxybutyrate biosynthetic process"/>
    <property type="evidence" value="ECO:0007669"/>
    <property type="project" value="InterPro"/>
</dbReference>
<accession>A0AA41YS56</accession>
<dbReference type="GO" id="GO:0016746">
    <property type="term" value="F:acyltransferase activity"/>
    <property type="evidence" value="ECO:0007669"/>
    <property type="project" value="UniProtKB-KW"/>
</dbReference>
<evidence type="ECO:0000259" key="6">
    <source>
        <dbReference type="Pfam" id="PF07167"/>
    </source>
</evidence>
<dbReference type="InterPro" id="IPR029058">
    <property type="entry name" value="AB_hydrolase_fold"/>
</dbReference>
<dbReference type="Pfam" id="PF00561">
    <property type="entry name" value="Abhydrolase_1"/>
    <property type="match status" value="1"/>
</dbReference>
<dbReference type="GO" id="GO:0005737">
    <property type="term" value="C:cytoplasm"/>
    <property type="evidence" value="ECO:0007669"/>
    <property type="project" value="UniProtKB-SubCell"/>
</dbReference>
<dbReference type="InterPro" id="IPR010941">
    <property type="entry name" value="PhaC_N"/>
</dbReference>
<evidence type="ECO:0000259" key="5">
    <source>
        <dbReference type="Pfam" id="PF00561"/>
    </source>
</evidence>